<keyword evidence="2" id="KW-1185">Reference proteome</keyword>
<accession>A0A1M6MDZ7</accession>
<protein>
    <submittedName>
        <fullName evidence="1">Uncharacterized protein</fullName>
    </submittedName>
</protein>
<dbReference type="AlphaFoldDB" id="A0A1M6MDZ7"/>
<proteinExistence type="predicted"/>
<dbReference type="EMBL" id="FQZO01000008">
    <property type="protein sequence ID" value="SHJ81684.1"/>
    <property type="molecule type" value="Genomic_DNA"/>
</dbReference>
<organism evidence="1 2">
    <name type="scientific">Clostridium amylolyticum</name>
    <dbReference type="NCBI Taxonomy" id="1121298"/>
    <lineage>
        <taxon>Bacteria</taxon>
        <taxon>Bacillati</taxon>
        <taxon>Bacillota</taxon>
        <taxon>Clostridia</taxon>
        <taxon>Eubacteriales</taxon>
        <taxon>Clostridiaceae</taxon>
        <taxon>Clostridium</taxon>
    </lineage>
</organism>
<reference evidence="1 2" key="1">
    <citation type="submission" date="2016-11" db="EMBL/GenBank/DDBJ databases">
        <authorList>
            <person name="Jaros S."/>
            <person name="Januszkiewicz K."/>
            <person name="Wedrychowicz H."/>
        </authorList>
    </citation>
    <scope>NUCLEOTIDE SEQUENCE [LARGE SCALE GENOMIC DNA]</scope>
    <source>
        <strain evidence="1 2">DSM 21864</strain>
    </source>
</reference>
<gene>
    <name evidence="1" type="ORF">SAMN05444401_3963</name>
</gene>
<dbReference type="Proteomes" id="UP000184080">
    <property type="component" value="Unassembled WGS sequence"/>
</dbReference>
<sequence>MVQALGIFLDCLEEVIERKDKDGKLYYRKKYKRRI</sequence>
<name>A0A1M6MDZ7_9CLOT</name>
<evidence type="ECO:0000313" key="1">
    <source>
        <dbReference type="EMBL" id="SHJ81684.1"/>
    </source>
</evidence>
<evidence type="ECO:0000313" key="2">
    <source>
        <dbReference type="Proteomes" id="UP000184080"/>
    </source>
</evidence>